<gene>
    <name evidence="6" type="ORF">UFOPK2366_00122</name>
</gene>
<organism evidence="6">
    <name type="scientific">freshwater metagenome</name>
    <dbReference type="NCBI Taxonomy" id="449393"/>
    <lineage>
        <taxon>unclassified sequences</taxon>
        <taxon>metagenomes</taxon>
        <taxon>ecological metagenomes</taxon>
    </lineage>
</organism>
<dbReference type="PANTHER" id="PTHR43191:SF2">
    <property type="entry name" value="RRNA METHYLTRANSFERASE 3, MITOCHONDRIAL"/>
    <property type="match status" value="1"/>
</dbReference>
<dbReference type="EMBL" id="CAEZXM010000012">
    <property type="protein sequence ID" value="CAB4679794.1"/>
    <property type="molecule type" value="Genomic_DNA"/>
</dbReference>
<protein>
    <submittedName>
        <fullName evidence="6">Unannotated protein</fullName>
    </submittedName>
</protein>
<evidence type="ECO:0000256" key="3">
    <source>
        <dbReference type="ARBA" id="ARBA00022679"/>
    </source>
</evidence>
<name>A0A6J6N4K1_9ZZZZ</name>
<evidence type="ECO:0000313" key="6">
    <source>
        <dbReference type="EMBL" id="CAB4679794.1"/>
    </source>
</evidence>
<dbReference type="GO" id="GO:0032259">
    <property type="term" value="P:methylation"/>
    <property type="evidence" value="ECO:0007669"/>
    <property type="project" value="UniProtKB-KW"/>
</dbReference>
<dbReference type="Pfam" id="PF22435">
    <property type="entry name" value="MRM3-like_sub_bind"/>
    <property type="match status" value="1"/>
</dbReference>
<accession>A0A6J6N4K1</accession>
<reference evidence="6" key="1">
    <citation type="submission" date="2020-05" db="EMBL/GenBank/DDBJ databases">
        <authorList>
            <person name="Chiriac C."/>
            <person name="Salcher M."/>
            <person name="Ghai R."/>
            <person name="Kavagutti S V."/>
        </authorList>
    </citation>
    <scope>NUCLEOTIDE SEQUENCE</scope>
</reference>
<feature type="domain" description="tRNA/rRNA methyltransferase SpoU type" evidence="4">
    <location>
        <begin position="89"/>
        <end position="222"/>
    </location>
</feature>
<evidence type="ECO:0000259" key="4">
    <source>
        <dbReference type="Pfam" id="PF00588"/>
    </source>
</evidence>
<evidence type="ECO:0000259" key="5">
    <source>
        <dbReference type="Pfam" id="PF22435"/>
    </source>
</evidence>
<dbReference type="GO" id="GO:0003723">
    <property type="term" value="F:RNA binding"/>
    <property type="evidence" value="ECO:0007669"/>
    <property type="project" value="InterPro"/>
</dbReference>
<dbReference type="InterPro" id="IPR053888">
    <property type="entry name" value="MRM3-like_sub_bind"/>
</dbReference>
<keyword evidence="3" id="KW-0808">Transferase</keyword>
<dbReference type="SUPFAM" id="SSF55315">
    <property type="entry name" value="L30e-like"/>
    <property type="match status" value="1"/>
</dbReference>
<dbReference type="InterPro" id="IPR029026">
    <property type="entry name" value="tRNA_m1G_MTases_N"/>
</dbReference>
<sequence length="232" mass="24339">MGRRSARWDDGAFVVEGRILIEEALRSGWEIEAQYVAPGGEPVQGADCPIFDLAANVIERVASTEAPQPLLAVVKIPHRAVSDLEGASLVVVGDRIADPGNLGTMLRSSEAAGVQGIVLITGSVDPYNPKVVRASAGALFHVPVIADVALHELQALGLALVGTSSHTGVAYTEADLVAPFALVMGSEAHGVDEQIPIDSWLTIPHAGRAESLNVAMATTVVVFEALRQRGQR</sequence>
<dbReference type="PANTHER" id="PTHR43191">
    <property type="entry name" value="RRNA METHYLTRANSFERASE 3"/>
    <property type="match status" value="1"/>
</dbReference>
<dbReference type="InterPro" id="IPR051259">
    <property type="entry name" value="rRNA_Methyltransferase"/>
</dbReference>
<comment type="similarity">
    <text evidence="1">Belongs to the class IV-like SAM-binding methyltransferase superfamily. RNA methyltransferase TrmH family.</text>
</comment>
<feature type="domain" description="MRM3-like substrate binding" evidence="5">
    <location>
        <begin position="4"/>
        <end position="72"/>
    </location>
</feature>
<proteinExistence type="inferred from homology"/>
<dbReference type="CDD" id="cd18095">
    <property type="entry name" value="SpoU-like_rRNA-MTase"/>
    <property type="match status" value="1"/>
</dbReference>
<dbReference type="InterPro" id="IPR029028">
    <property type="entry name" value="Alpha/beta_knot_MTases"/>
</dbReference>
<dbReference type="SUPFAM" id="SSF75217">
    <property type="entry name" value="alpha/beta knot"/>
    <property type="match status" value="1"/>
</dbReference>
<evidence type="ECO:0000256" key="1">
    <source>
        <dbReference type="ARBA" id="ARBA00007228"/>
    </source>
</evidence>
<keyword evidence="2" id="KW-0489">Methyltransferase</keyword>
<dbReference type="GO" id="GO:0008173">
    <property type="term" value="F:RNA methyltransferase activity"/>
    <property type="evidence" value="ECO:0007669"/>
    <property type="project" value="InterPro"/>
</dbReference>
<dbReference type="Pfam" id="PF00588">
    <property type="entry name" value="SpoU_methylase"/>
    <property type="match status" value="1"/>
</dbReference>
<dbReference type="Gene3D" id="3.40.1280.10">
    <property type="match status" value="1"/>
</dbReference>
<dbReference type="Gene3D" id="3.30.1330.30">
    <property type="match status" value="1"/>
</dbReference>
<dbReference type="GO" id="GO:0006396">
    <property type="term" value="P:RNA processing"/>
    <property type="evidence" value="ECO:0007669"/>
    <property type="project" value="InterPro"/>
</dbReference>
<dbReference type="AlphaFoldDB" id="A0A6J6N4K1"/>
<evidence type="ECO:0000256" key="2">
    <source>
        <dbReference type="ARBA" id="ARBA00022603"/>
    </source>
</evidence>
<dbReference type="InterPro" id="IPR001537">
    <property type="entry name" value="SpoU_MeTrfase"/>
</dbReference>
<dbReference type="InterPro" id="IPR029064">
    <property type="entry name" value="Ribosomal_eL30-like_sf"/>
</dbReference>